<protein>
    <submittedName>
        <fullName evidence="2">Uncharacterized protein</fullName>
    </submittedName>
</protein>
<keyword evidence="3" id="KW-1185">Reference proteome</keyword>
<accession>A0A4Y2A668</accession>
<proteinExistence type="predicted"/>
<comment type="caution">
    <text evidence="2">The sequence shown here is derived from an EMBL/GenBank/DDBJ whole genome shotgun (WGS) entry which is preliminary data.</text>
</comment>
<name>A0A4Y2A668_ARAVE</name>
<dbReference type="AlphaFoldDB" id="A0A4Y2A668"/>
<sequence length="138" mass="15237">DCEDDFNESTSTPSTSSSAAMLEDSSKDQATPRFKRPRSKANQTIDKISMRMDQLLEKQTHPSIKTMGEHEMFGAYVGQKLQSMPRNMATYCTKIINEANFYAEIGNLNINSGVVTSMSVTSDVNSISNSNDASSFDM</sequence>
<gene>
    <name evidence="2" type="ORF">AVEN_138290_1</name>
</gene>
<dbReference type="EMBL" id="BGPR01079559">
    <property type="protein sequence ID" value="GBL75067.1"/>
    <property type="molecule type" value="Genomic_DNA"/>
</dbReference>
<feature type="compositionally biased region" description="Low complexity" evidence="1">
    <location>
        <begin position="9"/>
        <end position="18"/>
    </location>
</feature>
<feature type="non-terminal residue" evidence="2">
    <location>
        <position position="1"/>
    </location>
</feature>
<evidence type="ECO:0000313" key="3">
    <source>
        <dbReference type="Proteomes" id="UP000499080"/>
    </source>
</evidence>
<evidence type="ECO:0000313" key="2">
    <source>
        <dbReference type="EMBL" id="GBL75067.1"/>
    </source>
</evidence>
<evidence type="ECO:0000256" key="1">
    <source>
        <dbReference type="SAM" id="MobiDB-lite"/>
    </source>
</evidence>
<dbReference type="Proteomes" id="UP000499080">
    <property type="component" value="Unassembled WGS sequence"/>
</dbReference>
<organism evidence="2 3">
    <name type="scientific">Araneus ventricosus</name>
    <name type="common">Orbweaver spider</name>
    <name type="synonym">Epeira ventricosa</name>
    <dbReference type="NCBI Taxonomy" id="182803"/>
    <lineage>
        <taxon>Eukaryota</taxon>
        <taxon>Metazoa</taxon>
        <taxon>Ecdysozoa</taxon>
        <taxon>Arthropoda</taxon>
        <taxon>Chelicerata</taxon>
        <taxon>Arachnida</taxon>
        <taxon>Araneae</taxon>
        <taxon>Araneomorphae</taxon>
        <taxon>Entelegynae</taxon>
        <taxon>Araneoidea</taxon>
        <taxon>Araneidae</taxon>
        <taxon>Araneus</taxon>
    </lineage>
</organism>
<reference evidence="2 3" key="1">
    <citation type="journal article" date="2019" name="Sci. Rep.">
        <title>Orb-weaving spider Araneus ventricosus genome elucidates the spidroin gene catalogue.</title>
        <authorList>
            <person name="Kono N."/>
            <person name="Nakamura H."/>
            <person name="Ohtoshi R."/>
            <person name="Moran D.A.P."/>
            <person name="Shinohara A."/>
            <person name="Yoshida Y."/>
            <person name="Fujiwara M."/>
            <person name="Mori M."/>
            <person name="Tomita M."/>
            <person name="Arakawa K."/>
        </authorList>
    </citation>
    <scope>NUCLEOTIDE SEQUENCE [LARGE SCALE GENOMIC DNA]</scope>
</reference>
<feature type="region of interest" description="Disordered" evidence="1">
    <location>
        <begin position="1"/>
        <end position="45"/>
    </location>
</feature>